<dbReference type="AlphaFoldDB" id="A0A9W6ZB20"/>
<dbReference type="EMBL" id="BRXW01000354">
    <property type="protein sequence ID" value="GMH47175.1"/>
    <property type="molecule type" value="Genomic_DNA"/>
</dbReference>
<proteinExistence type="predicted"/>
<sequence length="157" mass="18321">MTKEEAEEMTKQGFNQYSEMIRAKLLEKFRTVGFSNLERILEFLRLDRKAAMNQMNESDAAKIPNEEFEKLDEKTRVELLEKFQDAFAFVSNLERTLLKLRVNGVAAVSHLTKGDAAEIRKEEFEKFDEELRAKLLEKFCDTFAFVSSLDRTFCVES</sequence>
<evidence type="ECO:0000313" key="2">
    <source>
        <dbReference type="Proteomes" id="UP001165122"/>
    </source>
</evidence>
<dbReference type="Proteomes" id="UP001165122">
    <property type="component" value="Unassembled WGS sequence"/>
</dbReference>
<name>A0A9W6ZB20_9STRA</name>
<accession>A0A9W6ZB20</accession>
<organism evidence="1 2">
    <name type="scientific">Triparma laevis f. longispina</name>
    <dbReference type="NCBI Taxonomy" id="1714387"/>
    <lineage>
        <taxon>Eukaryota</taxon>
        <taxon>Sar</taxon>
        <taxon>Stramenopiles</taxon>
        <taxon>Ochrophyta</taxon>
        <taxon>Bolidophyceae</taxon>
        <taxon>Parmales</taxon>
        <taxon>Triparmaceae</taxon>
        <taxon>Triparma</taxon>
    </lineage>
</organism>
<evidence type="ECO:0000313" key="1">
    <source>
        <dbReference type="EMBL" id="GMH47175.1"/>
    </source>
</evidence>
<keyword evidence="2" id="KW-1185">Reference proteome</keyword>
<reference evidence="2" key="1">
    <citation type="journal article" date="2023" name="Commun. Biol.">
        <title>Genome analysis of Parmales, the sister group of diatoms, reveals the evolutionary specialization of diatoms from phago-mixotrophs to photoautotrophs.</title>
        <authorList>
            <person name="Ban H."/>
            <person name="Sato S."/>
            <person name="Yoshikawa S."/>
            <person name="Yamada K."/>
            <person name="Nakamura Y."/>
            <person name="Ichinomiya M."/>
            <person name="Sato N."/>
            <person name="Blanc-Mathieu R."/>
            <person name="Endo H."/>
            <person name="Kuwata A."/>
            <person name="Ogata H."/>
        </authorList>
    </citation>
    <scope>NUCLEOTIDE SEQUENCE [LARGE SCALE GENOMIC DNA]</scope>
    <source>
        <strain evidence="2">NIES 3700</strain>
    </source>
</reference>
<comment type="caution">
    <text evidence="1">The sequence shown here is derived from an EMBL/GenBank/DDBJ whole genome shotgun (WGS) entry which is preliminary data.</text>
</comment>
<protein>
    <submittedName>
        <fullName evidence="1">Uncharacterized protein</fullName>
    </submittedName>
</protein>
<gene>
    <name evidence="1" type="ORF">TrLO_g14631</name>
</gene>